<dbReference type="HOGENOM" id="CLU_1185325_0_0_1"/>
<dbReference type="AlphaFoldDB" id="A0A0C3CYG4"/>
<evidence type="ECO:0000313" key="2">
    <source>
        <dbReference type="EMBL" id="KIN04069.1"/>
    </source>
</evidence>
<reference evidence="2 3" key="1">
    <citation type="submission" date="2014-04" db="EMBL/GenBank/DDBJ databases">
        <authorList>
            <consortium name="DOE Joint Genome Institute"/>
            <person name="Kuo A."/>
            <person name="Martino E."/>
            <person name="Perotto S."/>
            <person name="Kohler A."/>
            <person name="Nagy L.G."/>
            <person name="Floudas D."/>
            <person name="Copeland A."/>
            <person name="Barry K.W."/>
            <person name="Cichocki N."/>
            <person name="Veneault-Fourrey C."/>
            <person name="LaButti K."/>
            <person name="Lindquist E.A."/>
            <person name="Lipzen A."/>
            <person name="Lundell T."/>
            <person name="Morin E."/>
            <person name="Murat C."/>
            <person name="Sun H."/>
            <person name="Tunlid A."/>
            <person name="Henrissat B."/>
            <person name="Grigoriev I.V."/>
            <person name="Hibbett D.S."/>
            <person name="Martin F."/>
            <person name="Nordberg H.P."/>
            <person name="Cantor M.N."/>
            <person name="Hua S.X."/>
        </authorList>
    </citation>
    <scope>NUCLEOTIDE SEQUENCE [LARGE SCALE GENOMIC DNA]</scope>
    <source>
        <strain evidence="2 3">Zn</strain>
    </source>
</reference>
<dbReference type="EMBL" id="KN832873">
    <property type="protein sequence ID" value="KIN04069.1"/>
    <property type="molecule type" value="Genomic_DNA"/>
</dbReference>
<dbReference type="InParanoid" id="A0A0C3CYG4"/>
<evidence type="ECO:0000256" key="1">
    <source>
        <dbReference type="SAM" id="MobiDB-lite"/>
    </source>
</evidence>
<keyword evidence="3" id="KW-1185">Reference proteome</keyword>
<feature type="region of interest" description="Disordered" evidence="1">
    <location>
        <begin position="99"/>
        <end position="147"/>
    </location>
</feature>
<feature type="region of interest" description="Disordered" evidence="1">
    <location>
        <begin position="210"/>
        <end position="234"/>
    </location>
</feature>
<protein>
    <submittedName>
        <fullName evidence="2">Uncharacterized protein</fullName>
    </submittedName>
</protein>
<proteinExistence type="predicted"/>
<reference evidence="3" key="2">
    <citation type="submission" date="2015-01" db="EMBL/GenBank/DDBJ databases">
        <title>Evolutionary Origins and Diversification of the Mycorrhizal Mutualists.</title>
        <authorList>
            <consortium name="DOE Joint Genome Institute"/>
            <consortium name="Mycorrhizal Genomics Consortium"/>
            <person name="Kohler A."/>
            <person name="Kuo A."/>
            <person name="Nagy L.G."/>
            <person name="Floudas D."/>
            <person name="Copeland A."/>
            <person name="Barry K.W."/>
            <person name="Cichocki N."/>
            <person name="Veneault-Fourrey C."/>
            <person name="LaButti K."/>
            <person name="Lindquist E.A."/>
            <person name="Lipzen A."/>
            <person name="Lundell T."/>
            <person name="Morin E."/>
            <person name="Murat C."/>
            <person name="Riley R."/>
            <person name="Ohm R."/>
            <person name="Sun H."/>
            <person name="Tunlid A."/>
            <person name="Henrissat B."/>
            <person name="Grigoriev I.V."/>
            <person name="Hibbett D.S."/>
            <person name="Martin F."/>
        </authorList>
    </citation>
    <scope>NUCLEOTIDE SEQUENCE [LARGE SCALE GENOMIC DNA]</scope>
    <source>
        <strain evidence="3">Zn</strain>
    </source>
</reference>
<evidence type="ECO:0000313" key="3">
    <source>
        <dbReference type="Proteomes" id="UP000054321"/>
    </source>
</evidence>
<feature type="compositionally biased region" description="Low complexity" evidence="1">
    <location>
        <begin position="118"/>
        <end position="139"/>
    </location>
</feature>
<name>A0A0C3CYG4_OIDMZ</name>
<organism evidence="2 3">
    <name type="scientific">Oidiodendron maius (strain Zn)</name>
    <dbReference type="NCBI Taxonomy" id="913774"/>
    <lineage>
        <taxon>Eukaryota</taxon>
        <taxon>Fungi</taxon>
        <taxon>Dikarya</taxon>
        <taxon>Ascomycota</taxon>
        <taxon>Pezizomycotina</taxon>
        <taxon>Leotiomycetes</taxon>
        <taxon>Leotiomycetes incertae sedis</taxon>
        <taxon>Myxotrichaceae</taxon>
        <taxon>Oidiodendron</taxon>
    </lineage>
</organism>
<gene>
    <name evidence="2" type="ORF">OIDMADRAFT_143527</name>
</gene>
<dbReference type="Proteomes" id="UP000054321">
    <property type="component" value="Unassembled WGS sequence"/>
</dbReference>
<accession>A0A0C3CYG4</accession>
<sequence length="234" mass="25893">MDIFWGRRGGRKEKERRGKRESVMRQRENSICHAGARTREMVCSHAGRRTTTAGIDWDAQVYPSSIIISSYGSRRSPMGVFSRSPFPHAAVAQQNIDHHCRPLPLPSPSVHLGTLPPSMASSSSNNSSNNGNASSNSNSHELPQSSDPELAQMPFAQMAKWQFPSSPFARNLDPEPPALLRCSMLTPPFIYLQVFAELVRYVPLPTIHERHRHPARAPSAPTSSGPGDLPPPWQ</sequence>